<keyword evidence="2 8" id="KW-0436">Ligase</keyword>
<organism evidence="10 12">
    <name type="scientific">Catenibacterium mitsuokai</name>
    <dbReference type="NCBI Taxonomy" id="100886"/>
    <lineage>
        <taxon>Bacteria</taxon>
        <taxon>Bacillati</taxon>
        <taxon>Bacillota</taxon>
        <taxon>Erysipelotrichia</taxon>
        <taxon>Erysipelotrichales</taxon>
        <taxon>Coprobacillaceae</taxon>
        <taxon>Catenibacterium</taxon>
    </lineage>
</organism>
<dbReference type="GO" id="GO:0005524">
    <property type="term" value="F:ATP binding"/>
    <property type="evidence" value="ECO:0007669"/>
    <property type="project" value="UniProtKB-KW"/>
</dbReference>
<gene>
    <name evidence="8 10" type="primary">gatA</name>
    <name evidence="10" type="ORF">KSV97_08370</name>
    <name evidence="11" type="ORF">KSW06_08235</name>
</gene>
<comment type="subunit">
    <text evidence="8">Heterotrimer of A, B and C subunits.</text>
</comment>
<evidence type="ECO:0000256" key="2">
    <source>
        <dbReference type="ARBA" id="ARBA00022598"/>
    </source>
</evidence>
<accession>A0AAW4MZJ5</accession>
<dbReference type="HAMAP" id="MF_00120">
    <property type="entry name" value="GatA"/>
    <property type="match status" value="1"/>
</dbReference>
<feature type="active site" description="Charge relay system" evidence="8">
    <location>
        <position position="145"/>
    </location>
</feature>
<evidence type="ECO:0000256" key="1">
    <source>
        <dbReference type="ARBA" id="ARBA00008069"/>
    </source>
</evidence>
<comment type="catalytic activity">
    <reaction evidence="7 8">
        <text>L-glutamyl-tRNA(Gln) + L-glutamine + ATP + H2O = L-glutaminyl-tRNA(Gln) + L-glutamate + ADP + phosphate + H(+)</text>
        <dbReference type="Rhea" id="RHEA:17521"/>
        <dbReference type="Rhea" id="RHEA-COMP:9681"/>
        <dbReference type="Rhea" id="RHEA-COMP:9684"/>
        <dbReference type="ChEBI" id="CHEBI:15377"/>
        <dbReference type="ChEBI" id="CHEBI:15378"/>
        <dbReference type="ChEBI" id="CHEBI:29985"/>
        <dbReference type="ChEBI" id="CHEBI:30616"/>
        <dbReference type="ChEBI" id="CHEBI:43474"/>
        <dbReference type="ChEBI" id="CHEBI:58359"/>
        <dbReference type="ChEBI" id="CHEBI:78520"/>
        <dbReference type="ChEBI" id="CHEBI:78521"/>
        <dbReference type="ChEBI" id="CHEBI:456216"/>
        <dbReference type="EC" id="6.3.5.7"/>
    </reaction>
</comment>
<keyword evidence="3 8" id="KW-0547">Nucleotide-binding</keyword>
<dbReference type="GO" id="GO:0050567">
    <property type="term" value="F:glutaminyl-tRNA synthase (glutamine-hydrolyzing) activity"/>
    <property type="evidence" value="ECO:0007669"/>
    <property type="project" value="UniProtKB-UniRule"/>
</dbReference>
<dbReference type="InterPro" id="IPR020556">
    <property type="entry name" value="Amidase_CS"/>
</dbReference>
<dbReference type="GO" id="GO:0006412">
    <property type="term" value="P:translation"/>
    <property type="evidence" value="ECO:0007669"/>
    <property type="project" value="UniProtKB-UniRule"/>
</dbReference>
<dbReference type="Proteomes" id="UP001196408">
    <property type="component" value="Unassembled WGS sequence"/>
</dbReference>
<dbReference type="NCBIfam" id="TIGR00132">
    <property type="entry name" value="gatA"/>
    <property type="match status" value="1"/>
</dbReference>
<evidence type="ECO:0000256" key="4">
    <source>
        <dbReference type="ARBA" id="ARBA00022840"/>
    </source>
</evidence>
<evidence type="ECO:0000313" key="10">
    <source>
        <dbReference type="EMBL" id="MBV3383231.1"/>
    </source>
</evidence>
<dbReference type="InterPro" id="IPR000120">
    <property type="entry name" value="Amidase"/>
</dbReference>
<keyword evidence="13" id="KW-1185">Reference proteome</keyword>
<reference evidence="10 13" key="1">
    <citation type="submission" date="2021-06" db="EMBL/GenBank/DDBJ databases">
        <title>Collection of gut derived symbiotic bacterial strains cultured from healthy donors.</title>
        <authorList>
            <person name="Lin H."/>
            <person name="Littmann E."/>
            <person name="Pamer E.G."/>
        </authorList>
    </citation>
    <scope>NUCLEOTIDE SEQUENCE</scope>
    <source>
        <strain evidence="11 13">MSK.21.70</strain>
        <strain evidence="10">MSK.21.82</strain>
    </source>
</reference>
<evidence type="ECO:0000256" key="8">
    <source>
        <dbReference type="HAMAP-Rule" id="MF_00120"/>
    </source>
</evidence>
<evidence type="ECO:0000256" key="5">
    <source>
        <dbReference type="ARBA" id="ARBA00022917"/>
    </source>
</evidence>
<evidence type="ECO:0000313" key="12">
    <source>
        <dbReference type="Proteomes" id="UP001196408"/>
    </source>
</evidence>
<evidence type="ECO:0000256" key="7">
    <source>
        <dbReference type="ARBA" id="ARBA00047407"/>
    </source>
</evidence>
<evidence type="ECO:0000313" key="11">
    <source>
        <dbReference type="EMBL" id="MBV3393240.1"/>
    </source>
</evidence>
<evidence type="ECO:0000256" key="3">
    <source>
        <dbReference type="ARBA" id="ARBA00022741"/>
    </source>
</evidence>
<dbReference type="InterPro" id="IPR023631">
    <property type="entry name" value="Amidase_dom"/>
</dbReference>
<feature type="domain" description="Amidase" evidence="9">
    <location>
        <begin position="26"/>
        <end position="460"/>
    </location>
</feature>
<dbReference type="AlphaFoldDB" id="A0AAW4MZJ5"/>
<sequence length="480" mass="52952">MVTHTIEELHELFKSGELDVKEYYKELFEEAKKQQERLNAFVTITEDEAYKAIEAPMTDDLLSHIPYVLKDNYNTKGIKTTASSKMLADYVPVFNAHVVDLLNKHGVSLVGKASMDELAMGGTNKSALTGPVHNPWDTRRISGGSSGGSAALVASGLIPFALGSDTGDSIRKPAGFCGIVGFKPTWGRISRYGVIPYASSLDHVGAFTRNVRDMAIVTEALAGRDNRDMTSSNREVPHYLDNLTTDISNLKIGVLTTVSNEVRNEEVKKTFVNVVETLKSLGATVEDVEMDKKLMKTLLPTYTIIANSEATSNHSCLDGVKYGDRQQGDTPDDVMINSRTDGFGNHIKRRFILGNLALATENQEKMFRKAQRVRRLVVDELNKIYENYDIIIAPNGGGVAPLIDEAAEDYLSDEYIILENWLCLANFAGTPSISIPSGFVDNMPVAVNISGRIFEEQTVLNCAYALEEALGFKNQYKRED</sequence>
<dbReference type="EMBL" id="JAHOEF010000057">
    <property type="protein sequence ID" value="MBV3383231.1"/>
    <property type="molecule type" value="Genomic_DNA"/>
</dbReference>
<evidence type="ECO:0000259" key="9">
    <source>
        <dbReference type="Pfam" id="PF01425"/>
    </source>
</evidence>
<keyword evidence="4 8" id="KW-0067">ATP-binding</keyword>
<dbReference type="PANTHER" id="PTHR11895">
    <property type="entry name" value="TRANSAMIDASE"/>
    <property type="match status" value="1"/>
</dbReference>
<dbReference type="Proteomes" id="UP001197492">
    <property type="component" value="Unassembled WGS sequence"/>
</dbReference>
<dbReference type="Pfam" id="PF01425">
    <property type="entry name" value="Amidase"/>
    <property type="match status" value="1"/>
</dbReference>
<comment type="function">
    <text evidence="6 8">Allows the formation of correctly charged Gln-tRNA(Gln) through the transamidation of misacylated Glu-tRNA(Gln) in organisms which lack glutaminyl-tRNA synthetase. The reaction takes place in the presence of glutamine and ATP through an activated gamma-phospho-Glu-tRNA(Gln).</text>
</comment>
<dbReference type="PANTHER" id="PTHR11895:SF151">
    <property type="entry name" value="GLUTAMYL-TRNA(GLN) AMIDOTRANSFERASE SUBUNIT A"/>
    <property type="match status" value="1"/>
</dbReference>
<protein>
    <recommendedName>
        <fullName evidence="8">Glutamyl-tRNA(Gln) amidotransferase subunit A</fullName>
        <shortName evidence="8">Glu-ADT subunit A</shortName>
        <ecNumber evidence="8">6.3.5.7</ecNumber>
    </recommendedName>
</protein>
<dbReference type="InterPro" id="IPR004412">
    <property type="entry name" value="GatA"/>
</dbReference>
<feature type="active site" description="Charge relay system" evidence="8">
    <location>
        <position position="70"/>
    </location>
</feature>
<comment type="caution">
    <text evidence="10">The sequence shown here is derived from an EMBL/GenBank/DDBJ whole genome shotgun (WGS) entry which is preliminary data.</text>
</comment>
<keyword evidence="5 8" id="KW-0648">Protein biosynthesis</keyword>
<evidence type="ECO:0000256" key="6">
    <source>
        <dbReference type="ARBA" id="ARBA00025295"/>
    </source>
</evidence>
<feature type="active site" description="Acyl-ester intermediate" evidence="8">
    <location>
        <position position="169"/>
    </location>
</feature>
<dbReference type="PROSITE" id="PS00571">
    <property type="entry name" value="AMIDASES"/>
    <property type="match status" value="1"/>
</dbReference>
<evidence type="ECO:0000313" key="13">
    <source>
        <dbReference type="Proteomes" id="UP001197492"/>
    </source>
</evidence>
<dbReference type="EMBL" id="JAHOEL010000055">
    <property type="protein sequence ID" value="MBV3393240.1"/>
    <property type="molecule type" value="Genomic_DNA"/>
</dbReference>
<comment type="similarity">
    <text evidence="1 8">Belongs to the amidase family. GatA subfamily.</text>
</comment>
<proteinExistence type="inferred from homology"/>
<dbReference type="EC" id="6.3.5.7" evidence="8"/>
<name>A0AAW4MZJ5_9FIRM</name>
<dbReference type="GO" id="GO:0030956">
    <property type="term" value="C:glutamyl-tRNA(Gln) amidotransferase complex"/>
    <property type="evidence" value="ECO:0007669"/>
    <property type="project" value="InterPro"/>
</dbReference>
<dbReference type="RefSeq" id="WP_217747971.1">
    <property type="nucleotide sequence ID" value="NZ_JAHOEB010000055.1"/>
</dbReference>